<dbReference type="SUPFAM" id="SSF52172">
    <property type="entry name" value="CheY-like"/>
    <property type="match status" value="1"/>
</dbReference>
<dbReference type="GO" id="GO:0006355">
    <property type="term" value="P:regulation of DNA-templated transcription"/>
    <property type="evidence" value="ECO:0007669"/>
    <property type="project" value="InterPro"/>
</dbReference>
<dbReference type="STRING" id="593750.Metfor_0534"/>
<evidence type="ECO:0000259" key="10">
    <source>
        <dbReference type="PROSITE" id="PS50112"/>
    </source>
</evidence>
<dbReference type="Gene3D" id="3.30.450.20">
    <property type="entry name" value="PAS domain"/>
    <property type="match status" value="7"/>
</dbReference>
<feature type="domain" description="PAC" evidence="11">
    <location>
        <begin position="209"/>
        <end position="260"/>
    </location>
</feature>
<dbReference type="CDD" id="cd00130">
    <property type="entry name" value="PAS"/>
    <property type="match status" value="6"/>
</dbReference>
<dbReference type="PROSITE" id="PS50112">
    <property type="entry name" value="PAS"/>
    <property type="match status" value="7"/>
</dbReference>
<dbReference type="InterPro" id="IPR004358">
    <property type="entry name" value="Sig_transdc_His_kin-like_C"/>
</dbReference>
<evidence type="ECO:0000256" key="6">
    <source>
        <dbReference type="PROSITE-ProRule" id="PRU00169"/>
    </source>
</evidence>
<dbReference type="InterPro" id="IPR001610">
    <property type="entry name" value="PAC"/>
</dbReference>
<feature type="domain" description="PAS" evidence="10">
    <location>
        <begin position="797"/>
        <end position="844"/>
    </location>
</feature>
<evidence type="ECO:0000256" key="2">
    <source>
        <dbReference type="ARBA" id="ARBA00012438"/>
    </source>
</evidence>
<dbReference type="Gene3D" id="3.40.50.2300">
    <property type="match status" value="1"/>
</dbReference>
<feature type="domain" description="Histidine kinase" evidence="8">
    <location>
        <begin position="1311"/>
        <end position="1409"/>
    </location>
</feature>
<dbReference type="Proteomes" id="UP000010824">
    <property type="component" value="Chromosome"/>
</dbReference>
<comment type="catalytic activity">
    <reaction evidence="1">
        <text>ATP + protein L-histidine = ADP + protein N-phospho-L-histidine.</text>
        <dbReference type="EC" id="2.7.13.3"/>
    </reaction>
</comment>
<feature type="coiled-coil region" evidence="7">
    <location>
        <begin position="498"/>
        <end position="546"/>
    </location>
</feature>
<feature type="domain" description="PAS" evidence="10">
    <location>
        <begin position="261"/>
        <end position="333"/>
    </location>
</feature>
<organism evidence="12 13">
    <name type="scientific">Methanoregula formicica (strain DSM 22288 / NBRC 105244 / SMSP)</name>
    <dbReference type="NCBI Taxonomy" id="593750"/>
    <lineage>
        <taxon>Archaea</taxon>
        <taxon>Methanobacteriati</taxon>
        <taxon>Methanobacteriota</taxon>
        <taxon>Stenosarchaea group</taxon>
        <taxon>Methanomicrobia</taxon>
        <taxon>Methanomicrobiales</taxon>
        <taxon>Methanoregulaceae</taxon>
        <taxon>Methanoregula</taxon>
    </lineage>
</organism>
<dbReference type="Gene3D" id="3.30.450.40">
    <property type="match status" value="1"/>
</dbReference>
<dbReference type="SUPFAM" id="SSF55781">
    <property type="entry name" value="GAF domain-like"/>
    <property type="match status" value="1"/>
</dbReference>
<feature type="domain" description="PAS" evidence="10">
    <location>
        <begin position="387"/>
        <end position="436"/>
    </location>
</feature>
<keyword evidence="3 6" id="KW-0597">Phosphoprotein</keyword>
<keyword evidence="7" id="KW-0175">Coiled coil</keyword>
<dbReference type="NCBIfam" id="TIGR00229">
    <property type="entry name" value="sensory_box"/>
    <property type="match status" value="7"/>
</dbReference>
<dbReference type="Pfam" id="PF02518">
    <property type="entry name" value="HATPase_c"/>
    <property type="match status" value="1"/>
</dbReference>
<dbReference type="Gene3D" id="3.30.565.10">
    <property type="entry name" value="Histidine kinase-like ATPase, C-terminal domain"/>
    <property type="match status" value="1"/>
</dbReference>
<evidence type="ECO:0000313" key="12">
    <source>
        <dbReference type="EMBL" id="AGB01604.1"/>
    </source>
</evidence>
<dbReference type="InterPro" id="IPR000700">
    <property type="entry name" value="PAS-assoc_C"/>
</dbReference>
<dbReference type="PRINTS" id="PR00344">
    <property type="entry name" value="BCTRLSENSOR"/>
</dbReference>
<dbReference type="InterPro" id="IPR005467">
    <property type="entry name" value="His_kinase_dom"/>
</dbReference>
<evidence type="ECO:0000259" key="11">
    <source>
        <dbReference type="PROSITE" id="PS50113"/>
    </source>
</evidence>
<dbReference type="InterPro" id="IPR013656">
    <property type="entry name" value="PAS_4"/>
</dbReference>
<dbReference type="eggNOG" id="arCOG02385">
    <property type="taxonomic scope" value="Archaea"/>
</dbReference>
<dbReference type="eggNOG" id="arCOG02353">
    <property type="taxonomic scope" value="Archaea"/>
</dbReference>
<evidence type="ECO:0000259" key="9">
    <source>
        <dbReference type="PROSITE" id="PS50110"/>
    </source>
</evidence>
<dbReference type="InterPro" id="IPR029016">
    <property type="entry name" value="GAF-like_dom_sf"/>
</dbReference>
<dbReference type="CDD" id="cd00156">
    <property type="entry name" value="REC"/>
    <property type="match status" value="1"/>
</dbReference>
<dbReference type="HOGENOM" id="CLU_000445_114_58_2"/>
<dbReference type="InterPro" id="IPR000014">
    <property type="entry name" value="PAS"/>
</dbReference>
<dbReference type="EMBL" id="CP003167">
    <property type="protein sequence ID" value="AGB01604.1"/>
    <property type="molecule type" value="Genomic_DNA"/>
</dbReference>
<dbReference type="SUPFAM" id="SSF55874">
    <property type="entry name" value="ATPase domain of HSP90 chaperone/DNA topoisomerase II/histidine kinase"/>
    <property type="match status" value="1"/>
</dbReference>
<dbReference type="InterPro" id="IPR011006">
    <property type="entry name" value="CheY-like_superfamily"/>
</dbReference>
<dbReference type="eggNOG" id="arCOG02369">
    <property type="taxonomic scope" value="Archaea"/>
</dbReference>
<evidence type="ECO:0000256" key="3">
    <source>
        <dbReference type="ARBA" id="ARBA00022553"/>
    </source>
</evidence>
<feature type="domain" description="PAS" evidence="10">
    <location>
        <begin position="671"/>
        <end position="706"/>
    </location>
</feature>
<dbReference type="CDD" id="cd00075">
    <property type="entry name" value="HATPase"/>
    <property type="match status" value="1"/>
</dbReference>
<dbReference type="SUPFAM" id="SSF55785">
    <property type="entry name" value="PYP-like sensor domain (PAS domain)"/>
    <property type="match status" value="7"/>
</dbReference>
<dbReference type="SMART" id="SM00086">
    <property type="entry name" value="PAC"/>
    <property type="match status" value="6"/>
</dbReference>
<dbReference type="KEGG" id="mfo:Metfor_0534"/>
<reference evidence="13" key="1">
    <citation type="submission" date="2011-12" db="EMBL/GenBank/DDBJ databases">
        <title>Complete sequence of Methanoregula formicicum SMSP.</title>
        <authorList>
            <person name="Lucas S."/>
            <person name="Han J."/>
            <person name="Lapidus A."/>
            <person name="Cheng J.-F."/>
            <person name="Goodwin L."/>
            <person name="Pitluck S."/>
            <person name="Peters L."/>
            <person name="Ovchinnikova G."/>
            <person name="Teshima H."/>
            <person name="Detter J.C."/>
            <person name="Han C."/>
            <person name="Tapia R."/>
            <person name="Land M."/>
            <person name="Hauser L."/>
            <person name="Kyrpides N."/>
            <person name="Ivanova N."/>
            <person name="Pagani I."/>
            <person name="Imachi H."/>
            <person name="Tamaki H."/>
            <person name="Sekiguchi Y."/>
            <person name="Kamagata Y."/>
            <person name="Cadillo-Quiroz H."/>
            <person name="Zinder S."/>
            <person name="Liu W.-T."/>
            <person name="Woyke T."/>
        </authorList>
    </citation>
    <scope>NUCLEOTIDE SEQUENCE [LARGE SCALE GENOMIC DNA]</scope>
    <source>
        <strain evidence="13">DSM 22288 / NBRC 105244 / SMSP</strain>
    </source>
</reference>
<name>L0HES3_METFS</name>
<dbReference type="GO" id="GO:0004673">
    <property type="term" value="F:protein histidine kinase activity"/>
    <property type="evidence" value="ECO:0007669"/>
    <property type="project" value="UniProtKB-EC"/>
</dbReference>
<dbReference type="RefSeq" id="WP_015284568.1">
    <property type="nucleotide sequence ID" value="NC_019943.1"/>
</dbReference>
<dbReference type="Pfam" id="PF00072">
    <property type="entry name" value="Response_reg"/>
    <property type="match status" value="1"/>
</dbReference>
<sequence>MPPPYSILYVDDDTDLLELGKSFLESTQEFIVGTSDSALTAQTLIREQRPDAIVSDYEMSDMDGIVFLKQVRAQYGDLPFIVFTGRGREEVVIEALNNGADFYLQKGSDAEAVYAELRHVVKRAIEMRQARLTLAEQEQRFHDLQNASDMIQSVDPQGRFLFTNKKWQDTLGYGEAELPELSLFDIIHEESREHCMATFPRVIAGEDVGIIDVTFRAKDGRKIYAEGFASCKIADGKPQYTRGIFKDVTDRRETEQALKESEEKFRTLVEHALDGILILDPGGLILFANQAAGKLVEEEDYQKVMGRQNVMAFIAPESKETVIRDFRKVAQGIDGFLAQYKIITVLHRVRWVESIGKAITFEGKQAILISLRDITDRMRSESTIKENEEKFRTIFESSPYPIAINSMPDQKFIAVNPSFVKASGYAEEEILGKNPVELGLLSITGAAKLVSRAVLAGKIENVPLALNVKDGHKVHVLFSTIPITIGGKSAALTVTVEVTQLKRVEEELMRKNEDLRAAYEELAATEEELRANYEELYKREQGLRESEEKYRLMTETTTDVIYMMDKNGIITHVGPQIARYGYTLEEVLSHSFTEFLESDDASRALADMETTITTGQSTVTQLKMRDRAGNIRWLEDNGAAVHDASGRVIGLSGILRDITERKEMELALKESEEKFRALVDNSLEGIFIVNFTGKLLFANPAAARIVDIDDTRSVVGSLNVMDLVALVSKPAVVKDLAQVARGIDAYLVHYNLITAKKREIWVECIGKKISFEGNTAMLVSMRDVTGRRKAEEVLRESESRLATLFRSSPVALTLVAAKDGTFVDVSDAFVENTGFTREEVIGKTATEIHLFADSGEYEQFSSALRSRGGVRGMEIRCLSKDRKVQTCRFTSSVILMNAIPHILSNVENINEQKEAEKALNTLVKSMVGTTGVDSLHTITENVATWLGADCVMVSEVSPDRKSLVARSMILDGNRVAAFSCSLPGTPCNAVTEQGFLFYGDNLGQLFPTAEAVAEFGFSAYIGTPLHDSAGGVVGVLSAFFRTAQKSIAGYREILDIMAVKAAAEIERSRIEQTLRESEEKFRTLVEHSLDGILIVDMTGRILFANQAMAAMVASDSDLGYDSHEGGRNVLDFIAPEARDAVVQDFRNVKEGLDRYPVQYPAFTTTGKRIWIEGIGRKILYRTVPAVLVSIRDITARKQMEETLLRTNKQLSLLSGITRHDVLNKIAIIQGHLALAQRQGATPDYPALIEKIAPLITIIRQQVEFTRVYQNLGTKEPEWQSEKKFLASASVPKSVRLKSDLGDLEIYSDMMLEKVFHNLVDNSLRHGERVTEIRLASHPDDSGLTITYEDNGIGIPANKKEKIFERGYGKNTGLGLFLAREILSITGMTIRETGEGEKGARFEIHVPENAYRNASK</sequence>
<dbReference type="SMART" id="SM00448">
    <property type="entry name" value="REC"/>
    <property type="match status" value="1"/>
</dbReference>
<dbReference type="eggNOG" id="arCOG02348">
    <property type="taxonomic scope" value="Archaea"/>
</dbReference>
<accession>L0HES3</accession>
<dbReference type="PROSITE" id="PS50110">
    <property type="entry name" value="RESPONSE_REGULATORY"/>
    <property type="match status" value="1"/>
</dbReference>
<dbReference type="GO" id="GO:0000160">
    <property type="term" value="P:phosphorelay signal transduction system"/>
    <property type="evidence" value="ECO:0007669"/>
    <property type="project" value="InterPro"/>
</dbReference>
<dbReference type="Pfam" id="PF13188">
    <property type="entry name" value="PAS_8"/>
    <property type="match status" value="1"/>
</dbReference>
<feature type="domain" description="PAS" evidence="10">
    <location>
        <begin position="546"/>
        <end position="615"/>
    </location>
</feature>
<dbReference type="EC" id="2.7.13.3" evidence="2"/>
<feature type="domain" description="PAC" evidence="11">
    <location>
        <begin position="618"/>
        <end position="670"/>
    </location>
</feature>
<feature type="modified residue" description="4-aspartylphosphate" evidence="6">
    <location>
        <position position="56"/>
    </location>
</feature>
<dbReference type="PANTHER" id="PTHR43304">
    <property type="entry name" value="PHYTOCHROME-LIKE PROTEIN CPH1"/>
    <property type="match status" value="1"/>
</dbReference>
<dbReference type="OrthoDB" id="71385at2157"/>
<dbReference type="InterPro" id="IPR052162">
    <property type="entry name" value="Sensor_kinase/Photoreceptor"/>
</dbReference>
<dbReference type="Pfam" id="PF00989">
    <property type="entry name" value="PAS"/>
    <property type="match status" value="2"/>
</dbReference>
<reference evidence="12 13" key="2">
    <citation type="journal article" date="2014" name="Genome Announc.">
        <title>Complete Genome Sequence of Methanoregula formicica SMSPT, a Mesophilic Hydrogenotrophic Methanogen Isolated from a Methanogenic Upflow Anaerobic Sludge Blanket Reactor.</title>
        <authorList>
            <person name="Yamamoto K."/>
            <person name="Tamaki H."/>
            <person name="Cadillo-Quiroz H."/>
            <person name="Imachi H."/>
            <person name="Kyrpides N."/>
            <person name="Woyke T."/>
            <person name="Goodwin L."/>
            <person name="Zinder S.H."/>
            <person name="Kamagata Y."/>
            <person name="Liu W.T."/>
        </authorList>
    </citation>
    <scope>NUCLEOTIDE SEQUENCE [LARGE SCALE GENOMIC DNA]</scope>
    <source>
        <strain evidence="13">DSM 22288 / NBRC 105244 / SMSP</strain>
    </source>
</reference>
<dbReference type="InterPro" id="IPR013767">
    <property type="entry name" value="PAS_fold"/>
</dbReference>
<evidence type="ECO:0000313" key="13">
    <source>
        <dbReference type="Proteomes" id="UP000010824"/>
    </source>
</evidence>
<dbReference type="SMART" id="SM00091">
    <property type="entry name" value="PAS"/>
    <property type="match status" value="7"/>
</dbReference>
<dbReference type="eggNOG" id="arCOG06918">
    <property type="taxonomic scope" value="Archaea"/>
</dbReference>
<feature type="domain" description="PAS" evidence="10">
    <location>
        <begin position="136"/>
        <end position="206"/>
    </location>
</feature>
<evidence type="ECO:0000259" key="8">
    <source>
        <dbReference type="PROSITE" id="PS50109"/>
    </source>
</evidence>
<feature type="domain" description="PAS" evidence="10">
    <location>
        <begin position="1077"/>
        <end position="1152"/>
    </location>
</feature>
<evidence type="ECO:0000256" key="5">
    <source>
        <dbReference type="ARBA" id="ARBA00022777"/>
    </source>
</evidence>
<dbReference type="Pfam" id="PF13426">
    <property type="entry name" value="PAS_9"/>
    <property type="match status" value="3"/>
</dbReference>
<evidence type="ECO:0000256" key="4">
    <source>
        <dbReference type="ARBA" id="ARBA00022679"/>
    </source>
</evidence>
<dbReference type="GeneID" id="25397779"/>
<dbReference type="InterPro" id="IPR036890">
    <property type="entry name" value="HATPase_C_sf"/>
</dbReference>
<dbReference type="InterPro" id="IPR001789">
    <property type="entry name" value="Sig_transdc_resp-reg_receiver"/>
</dbReference>
<keyword evidence="13" id="KW-1185">Reference proteome</keyword>
<dbReference type="eggNOG" id="arCOG06193">
    <property type="taxonomic scope" value="Archaea"/>
</dbReference>
<dbReference type="SMART" id="SM00387">
    <property type="entry name" value="HATPase_c"/>
    <property type="match status" value="1"/>
</dbReference>
<dbReference type="PROSITE" id="PS50113">
    <property type="entry name" value="PAC"/>
    <property type="match status" value="2"/>
</dbReference>
<dbReference type="PANTHER" id="PTHR43304:SF1">
    <property type="entry name" value="PAC DOMAIN-CONTAINING PROTEIN"/>
    <property type="match status" value="1"/>
</dbReference>
<evidence type="ECO:0000256" key="7">
    <source>
        <dbReference type="SAM" id="Coils"/>
    </source>
</evidence>
<dbReference type="InterPro" id="IPR035965">
    <property type="entry name" value="PAS-like_dom_sf"/>
</dbReference>
<proteinExistence type="predicted"/>
<gene>
    <name evidence="12" type="ordered locus">Metfor_0534</name>
</gene>
<feature type="domain" description="Response regulatory" evidence="9">
    <location>
        <begin position="6"/>
        <end position="121"/>
    </location>
</feature>
<dbReference type="InParanoid" id="L0HES3"/>
<dbReference type="PROSITE" id="PS50109">
    <property type="entry name" value="HIS_KIN"/>
    <property type="match status" value="1"/>
</dbReference>
<protein>
    <recommendedName>
        <fullName evidence="2">histidine kinase</fullName>
        <ecNumber evidence="2">2.7.13.3</ecNumber>
    </recommendedName>
</protein>
<dbReference type="InterPro" id="IPR003594">
    <property type="entry name" value="HATPase_dom"/>
</dbReference>
<dbReference type="Pfam" id="PF08448">
    <property type="entry name" value="PAS_4"/>
    <property type="match status" value="1"/>
</dbReference>
<evidence type="ECO:0000256" key="1">
    <source>
        <dbReference type="ARBA" id="ARBA00000085"/>
    </source>
</evidence>
<keyword evidence="5" id="KW-0418">Kinase</keyword>
<keyword evidence="4" id="KW-0808">Transferase</keyword>